<keyword evidence="1" id="KW-0472">Membrane</keyword>
<protein>
    <submittedName>
        <fullName evidence="2">Uncharacterized protein</fullName>
    </submittedName>
</protein>
<feature type="transmembrane region" description="Helical" evidence="1">
    <location>
        <begin position="260"/>
        <end position="282"/>
    </location>
</feature>
<dbReference type="EMBL" id="JABTTQ020001674">
    <property type="protein sequence ID" value="KAK6129040.1"/>
    <property type="molecule type" value="Genomic_DNA"/>
</dbReference>
<organism evidence="2 3">
    <name type="scientific">Rehmannia glutinosa</name>
    <name type="common">Chinese foxglove</name>
    <dbReference type="NCBI Taxonomy" id="99300"/>
    <lineage>
        <taxon>Eukaryota</taxon>
        <taxon>Viridiplantae</taxon>
        <taxon>Streptophyta</taxon>
        <taxon>Embryophyta</taxon>
        <taxon>Tracheophyta</taxon>
        <taxon>Spermatophyta</taxon>
        <taxon>Magnoliopsida</taxon>
        <taxon>eudicotyledons</taxon>
        <taxon>Gunneridae</taxon>
        <taxon>Pentapetalae</taxon>
        <taxon>asterids</taxon>
        <taxon>lamiids</taxon>
        <taxon>Lamiales</taxon>
        <taxon>Orobanchaceae</taxon>
        <taxon>Rehmannieae</taxon>
        <taxon>Rehmannia</taxon>
    </lineage>
</organism>
<evidence type="ECO:0000313" key="2">
    <source>
        <dbReference type="EMBL" id="KAK6129040.1"/>
    </source>
</evidence>
<evidence type="ECO:0000256" key="1">
    <source>
        <dbReference type="SAM" id="Phobius"/>
    </source>
</evidence>
<accession>A0ABR0V4T9</accession>
<name>A0ABR0V4T9_REHGL</name>
<comment type="caution">
    <text evidence="2">The sequence shown here is derived from an EMBL/GenBank/DDBJ whole genome shotgun (WGS) entry which is preliminary data.</text>
</comment>
<keyword evidence="1" id="KW-0812">Transmembrane</keyword>
<keyword evidence="1" id="KW-1133">Transmembrane helix</keyword>
<keyword evidence="3" id="KW-1185">Reference proteome</keyword>
<evidence type="ECO:0000313" key="3">
    <source>
        <dbReference type="Proteomes" id="UP001318860"/>
    </source>
</evidence>
<sequence length="950" mass="106417">MFLNDIIQRRLATLLQPWLRGDQELELKLGFLRSNGTINHISFNTSALNELLDDPSKFCFKEATVEHLSLQFSPFSSAAFTLVVRGLRVVLSLGEEEDEGGGKWRRKPRDTTVEERIKVLEDIDPENKCARPGRQLWNIVATRISSLLPTSNLSLIKVVETAGLWLRYIKTYQSILLLIGYPADEIMKRSASLMFRDTTYSRSVRSQWNLIAEIENDLPLGAIAVARRIIRHRVAARDPVENRNHGELLATGLLSKLLQLLVLILSMIGSLLVSFMRILFLYNLIIVPESSSDFGSVRENSVLQQSITLKIQEISVSVSPDNDVQHSISGKAFSGTKISLQRLQTFNFSIDAFFLRYMANISEKCLTFASGCLKVFSSTSKAGASSYSEEHRKKEVDNRQIVAWGEPAQIIDVSEATSDNDRTSDPHLGRLLGKMWLNWKDYCLKPEGENLPNVQAPWILGDIWSCLIDRGISDSSSRVNCGLVVGKLNFNLGYYSFASTVVLIRQIQCALFWSPRRKNVVLHAPAITIEDPPVRYCGKITSFFSQIEMGIIRMLPEKHVQIGVLVAGPHIVISLLNDQFNLHHRVTRLSFDFCNIELRVSPNLDDKVGLSGENTSVCDRGPEYLGLKEPQETGISRLDNGAYSCQGQISLNAYLKVNGLKAYVGGTTDILKHEIIVLRPTTTIILEVLHESLAFTIDGSGGNQSYEEVSSRETVYSESECGRTFVVTSKHSSLATKPQVFVNTTCELKSFDMVLHYSRKSCSQETYLSMMPNERETGRKSTMHDTSSNGIYISIQQLVMEFMFNGRNLDVVIDTTGVRCIIFKYLTEFDGISHKSELKNLLRSLSFLTEASVYHSKLCFCLINLEKALPSASLHSSADEFCFHGVTFHTWDDSPLIASTERPGDHWLFTNIVVSGIYMAGCQVKDILVNQLEEFNASFSVGGRNAGNIL</sequence>
<proteinExistence type="predicted"/>
<reference evidence="2 3" key="1">
    <citation type="journal article" date="2021" name="Comput. Struct. Biotechnol. J.">
        <title>De novo genome assembly of the potent medicinal plant Rehmannia glutinosa using nanopore technology.</title>
        <authorList>
            <person name="Ma L."/>
            <person name="Dong C."/>
            <person name="Song C."/>
            <person name="Wang X."/>
            <person name="Zheng X."/>
            <person name="Niu Y."/>
            <person name="Chen S."/>
            <person name="Feng W."/>
        </authorList>
    </citation>
    <scope>NUCLEOTIDE SEQUENCE [LARGE SCALE GENOMIC DNA]</scope>
    <source>
        <strain evidence="2">DH-2019</strain>
    </source>
</reference>
<gene>
    <name evidence="2" type="ORF">DH2020_037201</name>
</gene>
<dbReference type="Proteomes" id="UP001318860">
    <property type="component" value="Unassembled WGS sequence"/>
</dbReference>